<accession>A0ACB5UNG4</accession>
<comment type="caution">
    <text evidence="1">The sequence shown here is derived from an EMBL/GenBank/DDBJ whole genome shotgun (WGS) entry which is preliminary data.</text>
</comment>
<gene>
    <name evidence="1" type="ORF">AN2V17_37480</name>
</gene>
<dbReference type="Proteomes" id="UP001374599">
    <property type="component" value="Unassembled WGS sequence"/>
</dbReference>
<dbReference type="EMBL" id="BTPU01000072">
    <property type="protein sequence ID" value="GMQ64511.1"/>
    <property type="molecule type" value="Genomic_DNA"/>
</dbReference>
<evidence type="ECO:0000313" key="2">
    <source>
        <dbReference type="Proteomes" id="UP001374599"/>
    </source>
</evidence>
<reference evidence="1" key="1">
    <citation type="submission" date="2023-09" db="EMBL/GenBank/DDBJ databases">
        <title>Vallitalea sediminicola and Vallitalea maricola sp. nov., anaerobic bacteria isolated from marine sediment.</title>
        <authorList>
            <person name="Hirano S."/>
            <person name="Maeda A."/>
            <person name="Terahara T."/>
            <person name="Mori K."/>
            <person name="Hamada M."/>
            <person name="Matsumoto R."/>
            <person name="Kobayashi T."/>
        </authorList>
    </citation>
    <scope>NUCLEOTIDE SEQUENCE</scope>
    <source>
        <strain evidence="1">AN17-2</strain>
    </source>
</reference>
<sequence length="106" mass="12810">MKDLKKELYSIMKELDILHEPCSMEENKTFKELRNKKENLPEGVYKYDNSDSYYRLAKTDLSSEELNNLMMYRQTSYLRTIKNSMVFFVFLTIASILVWLFFAFNY</sequence>
<evidence type="ECO:0000313" key="1">
    <source>
        <dbReference type="EMBL" id="GMQ64511.1"/>
    </source>
</evidence>
<name>A0ACB5UNG4_9FIRM</name>
<keyword evidence="2" id="KW-1185">Reference proteome</keyword>
<organism evidence="1 2">
    <name type="scientific">Vallitalea maricola</name>
    <dbReference type="NCBI Taxonomy" id="3074433"/>
    <lineage>
        <taxon>Bacteria</taxon>
        <taxon>Bacillati</taxon>
        <taxon>Bacillota</taxon>
        <taxon>Clostridia</taxon>
        <taxon>Lachnospirales</taxon>
        <taxon>Vallitaleaceae</taxon>
        <taxon>Vallitalea</taxon>
    </lineage>
</organism>
<protein>
    <submittedName>
        <fullName evidence="1">Uncharacterized protein</fullName>
    </submittedName>
</protein>
<proteinExistence type="predicted"/>